<dbReference type="STRING" id="4536.A0A0E0J5L7"/>
<sequence length="114" mass="12528">MLAIAGAPPWPPPMPADDDRTTTTSHVWAARLEKRRRRGTVSVQHVVKASSDKLMRKFTDPDAHAKQITPPRRSLALRRKQSSSKVALGLSARDLELGAELVAPKRRRSIGGST</sequence>
<dbReference type="OMA" id="TSHVWAA"/>
<reference evidence="2" key="2">
    <citation type="submission" date="2018-04" db="EMBL/GenBank/DDBJ databases">
        <title>OnivRS2 (Oryza nivara Reference Sequence Version 2).</title>
        <authorList>
            <person name="Zhang J."/>
            <person name="Kudrna D."/>
            <person name="Lee S."/>
            <person name="Talag J."/>
            <person name="Rajasekar S."/>
            <person name="Welchert J."/>
            <person name="Hsing Y.-I."/>
            <person name="Wing R.A."/>
        </authorList>
    </citation>
    <scope>NUCLEOTIDE SEQUENCE [LARGE SCALE GENOMIC DNA]</scope>
    <source>
        <strain evidence="2">SL10</strain>
    </source>
</reference>
<accession>A0A0E0J5L7</accession>
<dbReference type="HOGENOM" id="CLU_2125069_0_0_1"/>
<dbReference type="PANTHER" id="PTHR36355:SF1">
    <property type="entry name" value="EXPRESSED PROTEIN"/>
    <property type="match status" value="1"/>
</dbReference>
<keyword evidence="3" id="KW-1185">Reference proteome</keyword>
<name>A0A0E0J5L7_ORYNI</name>
<dbReference type="Proteomes" id="UP000006591">
    <property type="component" value="Chromosome 11"/>
</dbReference>
<protein>
    <submittedName>
        <fullName evidence="2">Uncharacterized protein</fullName>
    </submittedName>
</protein>
<dbReference type="PANTHER" id="PTHR36355">
    <property type="entry name" value="EXPRESSED PROTEIN"/>
    <property type="match status" value="1"/>
</dbReference>
<evidence type="ECO:0000256" key="1">
    <source>
        <dbReference type="SAM" id="MobiDB-lite"/>
    </source>
</evidence>
<dbReference type="Gramene" id="ONIVA11G23300.1">
    <property type="protein sequence ID" value="ONIVA11G23300.1"/>
    <property type="gene ID" value="ONIVA11G23300"/>
</dbReference>
<dbReference type="AlphaFoldDB" id="A0A0E0J5L7"/>
<reference evidence="2" key="1">
    <citation type="submission" date="2015-04" db="UniProtKB">
        <authorList>
            <consortium name="EnsemblPlants"/>
        </authorList>
    </citation>
    <scope>IDENTIFICATION</scope>
    <source>
        <strain evidence="2">SL10</strain>
    </source>
</reference>
<dbReference type="EnsemblPlants" id="ONIVA11G23300.1">
    <property type="protein sequence ID" value="ONIVA11G23300.1"/>
    <property type="gene ID" value="ONIVA11G23300"/>
</dbReference>
<proteinExistence type="predicted"/>
<evidence type="ECO:0000313" key="2">
    <source>
        <dbReference type="EnsemblPlants" id="ONIVA11G23300.1"/>
    </source>
</evidence>
<feature type="region of interest" description="Disordered" evidence="1">
    <location>
        <begin position="1"/>
        <end position="23"/>
    </location>
</feature>
<evidence type="ECO:0000313" key="3">
    <source>
        <dbReference type="Proteomes" id="UP000006591"/>
    </source>
</evidence>
<organism evidence="2">
    <name type="scientific">Oryza nivara</name>
    <name type="common">Indian wild rice</name>
    <name type="synonym">Oryza sativa f. spontanea</name>
    <dbReference type="NCBI Taxonomy" id="4536"/>
    <lineage>
        <taxon>Eukaryota</taxon>
        <taxon>Viridiplantae</taxon>
        <taxon>Streptophyta</taxon>
        <taxon>Embryophyta</taxon>
        <taxon>Tracheophyta</taxon>
        <taxon>Spermatophyta</taxon>
        <taxon>Magnoliopsida</taxon>
        <taxon>Liliopsida</taxon>
        <taxon>Poales</taxon>
        <taxon>Poaceae</taxon>
        <taxon>BOP clade</taxon>
        <taxon>Oryzoideae</taxon>
        <taxon>Oryzeae</taxon>
        <taxon>Oryzinae</taxon>
        <taxon>Oryza</taxon>
    </lineage>
</organism>